<evidence type="ECO:0000313" key="1">
    <source>
        <dbReference type="EMBL" id="GER46880.1"/>
    </source>
</evidence>
<dbReference type="InterPro" id="IPR011990">
    <property type="entry name" value="TPR-like_helical_dom_sf"/>
</dbReference>
<dbReference type="Proteomes" id="UP000325081">
    <property type="component" value="Unassembled WGS sequence"/>
</dbReference>
<organism evidence="1 2">
    <name type="scientific">Striga asiatica</name>
    <name type="common">Asiatic witchweed</name>
    <name type="synonym">Buchnera asiatica</name>
    <dbReference type="NCBI Taxonomy" id="4170"/>
    <lineage>
        <taxon>Eukaryota</taxon>
        <taxon>Viridiplantae</taxon>
        <taxon>Streptophyta</taxon>
        <taxon>Embryophyta</taxon>
        <taxon>Tracheophyta</taxon>
        <taxon>Spermatophyta</taxon>
        <taxon>Magnoliopsida</taxon>
        <taxon>eudicotyledons</taxon>
        <taxon>Gunneridae</taxon>
        <taxon>Pentapetalae</taxon>
        <taxon>asterids</taxon>
        <taxon>lamiids</taxon>
        <taxon>Lamiales</taxon>
        <taxon>Orobanchaceae</taxon>
        <taxon>Buchnereae</taxon>
        <taxon>Striga</taxon>
    </lineage>
</organism>
<gene>
    <name evidence="1" type="ORF">STAS_23946</name>
</gene>
<proteinExistence type="predicted"/>
<keyword evidence="2" id="KW-1185">Reference proteome</keyword>
<dbReference type="AlphaFoldDB" id="A0A5A7QNY3"/>
<dbReference type="Gene3D" id="1.25.40.10">
    <property type="entry name" value="Tetratricopeptide repeat domain"/>
    <property type="match status" value="1"/>
</dbReference>
<comment type="caution">
    <text evidence="1">The sequence shown here is derived from an EMBL/GenBank/DDBJ whole genome shotgun (WGS) entry which is preliminary data.</text>
</comment>
<sequence>MLLWIVVEWCCSLDGSHKDLFAPLLTPISTQALHQSSQVPNSKLARFSTNVANVNTFSDDENVSKFAGTCSQIEKSNSERPLKEIHKTPQAYSLGIANDRLVRRPSVSSHLDIQGSSEVWLHDIRQLNCVFHDSLPLRYEKKILDELLSLFSRTHDNTIPLHDGTIADTLRSCTGTNNEYVDSAIQTFKNMLAKDSVTWVAIISGLSQNGRQVEASLTVTKVLSY</sequence>
<evidence type="ECO:0000313" key="2">
    <source>
        <dbReference type="Proteomes" id="UP000325081"/>
    </source>
</evidence>
<dbReference type="EMBL" id="BKCP01007671">
    <property type="protein sequence ID" value="GER46880.1"/>
    <property type="molecule type" value="Genomic_DNA"/>
</dbReference>
<reference evidence="2" key="1">
    <citation type="journal article" date="2019" name="Curr. Biol.">
        <title>Genome Sequence of Striga asiatica Provides Insight into the Evolution of Plant Parasitism.</title>
        <authorList>
            <person name="Yoshida S."/>
            <person name="Kim S."/>
            <person name="Wafula E.K."/>
            <person name="Tanskanen J."/>
            <person name="Kim Y.M."/>
            <person name="Honaas L."/>
            <person name="Yang Z."/>
            <person name="Spallek T."/>
            <person name="Conn C.E."/>
            <person name="Ichihashi Y."/>
            <person name="Cheong K."/>
            <person name="Cui S."/>
            <person name="Der J.P."/>
            <person name="Gundlach H."/>
            <person name="Jiao Y."/>
            <person name="Hori C."/>
            <person name="Ishida J.K."/>
            <person name="Kasahara H."/>
            <person name="Kiba T."/>
            <person name="Kim M.S."/>
            <person name="Koo N."/>
            <person name="Laohavisit A."/>
            <person name="Lee Y.H."/>
            <person name="Lumba S."/>
            <person name="McCourt P."/>
            <person name="Mortimer J.C."/>
            <person name="Mutuku J.M."/>
            <person name="Nomura T."/>
            <person name="Sasaki-Sekimoto Y."/>
            <person name="Seto Y."/>
            <person name="Wang Y."/>
            <person name="Wakatake T."/>
            <person name="Sakakibara H."/>
            <person name="Demura T."/>
            <person name="Yamaguchi S."/>
            <person name="Yoneyama K."/>
            <person name="Manabe R.I."/>
            <person name="Nelson D.C."/>
            <person name="Schulman A.H."/>
            <person name="Timko M.P."/>
            <person name="dePamphilis C.W."/>
            <person name="Choi D."/>
            <person name="Shirasu K."/>
        </authorList>
    </citation>
    <scope>NUCLEOTIDE SEQUENCE [LARGE SCALE GENOMIC DNA]</scope>
    <source>
        <strain evidence="2">cv. UVA1</strain>
    </source>
</reference>
<protein>
    <submittedName>
        <fullName evidence="1">Pentatricopeptide repeat-containing protein</fullName>
    </submittedName>
</protein>
<name>A0A5A7QNY3_STRAF</name>
<accession>A0A5A7QNY3</accession>